<name>A0A835H4K2_9MAGN</name>
<sequence>VDTWGFGDAWSEHHLQKGQGVGGRAFSSKSSCFSSDMTQLSKSEYPLSCSRHRARTALSKHRYFGLRLGDNEGESNILGKNLHCYPFKQFVVSFNRSSFSSAAAVLSFSNNNNNNNTDKEQKMASAEQLVFKLSNPDLRENAFLDLSKVLYLI</sequence>
<evidence type="ECO:0000313" key="2">
    <source>
        <dbReference type="EMBL" id="KAF9593360.1"/>
    </source>
</evidence>
<proteinExistence type="predicted"/>
<dbReference type="InterPro" id="IPR045012">
    <property type="entry name" value="NLP"/>
</dbReference>
<reference evidence="2 3" key="1">
    <citation type="submission" date="2020-10" db="EMBL/GenBank/DDBJ databases">
        <title>The Coptis chinensis genome and diversification of protoberbering-type alkaloids.</title>
        <authorList>
            <person name="Wang B."/>
            <person name="Shu S."/>
            <person name="Song C."/>
            <person name="Liu Y."/>
        </authorList>
    </citation>
    <scope>NUCLEOTIDE SEQUENCE [LARGE SCALE GENOMIC DNA]</scope>
    <source>
        <strain evidence="2">HL-2020</strain>
        <tissue evidence="2">Leaf</tissue>
    </source>
</reference>
<dbReference type="GO" id="GO:0003700">
    <property type="term" value="F:DNA-binding transcription factor activity"/>
    <property type="evidence" value="ECO:0007669"/>
    <property type="project" value="InterPro"/>
</dbReference>
<protein>
    <recommendedName>
        <fullName evidence="1">NLP1-9 GAF domain-containing protein</fullName>
    </recommendedName>
</protein>
<dbReference type="OrthoDB" id="1688093at2759"/>
<gene>
    <name evidence="2" type="ORF">IFM89_021764</name>
</gene>
<evidence type="ECO:0000259" key="1">
    <source>
        <dbReference type="Pfam" id="PF22922"/>
    </source>
</evidence>
<dbReference type="PANTHER" id="PTHR32002">
    <property type="entry name" value="PROTEIN NLP8"/>
    <property type="match status" value="1"/>
</dbReference>
<comment type="caution">
    <text evidence="2">The sequence shown here is derived from an EMBL/GenBank/DDBJ whole genome shotgun (WGS) entry which is preliminary data.</text>
</comment>
<dbReference type="AlphaFoldDB" id="A0A835H4K2"/>
<accession>A0A835H4K2</accession>
<feature type="non-terminal residue" evidence="2">
    <location>
        <position position="1"/>
    </location>
</feature>
<dbReference type="InterPro" id="IPR055081">
    <property type="entry name" value="NLP1-9_GAF"/>
</dbReference>
<keyword evidence="3" id="KW-1185">Reference proteome</keyword>
<dbReference type="PANTHER" id="PTHR32002:SF44">
    <property type="entry name" value="PROTEIN NLP4"/>
    <property type="match status" value="1"/>
</dbReference>
<evidence type="ECO:0000313" key="3">
    <source>
        <dbReference type="Proteomes" id="UP000631114"/>
    </source>
</evidence>
<dbReference type="Pfam" id="PF22922">
    <property type="entry name" value="GAF_NLP"/>
    <property type="match status" value="1"/>
</dbReference>
<dbReference type="Proteomes" id="UP000631114">
    <property type="component" value="Unassembled WGS sequence"/>
</dbReference>
<organism evidence="2 3">
    <name type="scientific">Coptis chinensis</name>
    <dbReference type="NCBI Taxonomy" id="261450"/>
    <lineage>
        <taxon>Eukaryota</taxon>
        <taxon>Viridiplantae</taxon>
        <taxon>Streptophyta</taxon>
        <taxon>Embryophyta</taxon>
        <taxon>Tracheophyta</taxon>
        <taxon>Spermatophyta</taxon>
        <taxon>Magnoliopsida</taxon>
        <taxon>Ranunculales</taxon>
        <taxon>Ranunculaceae</taxon>
        <taxon>Coptidoideae</taxon>
        <taxon>Coptis</taxon>
    </lineage>
</organism>
<feature type="domain" description="NLP1-9 GAF" evidence="1">
    <location>
        <begin position="3"/>
        <end position="49"/>
    </location>
</feature>
<dbReference type="EMBL" id="JADFTS010000008">
    <property type="protein sequence ID" value="KAF9593360.1"/>
    <property type="molecule type" value="Genomic_DNA"/>
</dbReference>